<organism evidence="1">
    <name type="scientific">marine sediment metagenome</name>
    <dbReference type="NCBI Taxonomy" id="412755"/>
    <lineage>
        <taxon>unclassified sequences</taxon>
        <taxon>metagenomes</taxon>
        <taxon>ecological metagenomes</taxon>
    </lineage>
</organism>
<feature type="non-terminal residue" evidence="1">
    <location>
        <position position="101"/>
    </location>
</feature>
<dbReference type="AlphaFoldDB" id="A0A0F9CMX6"/>
<dbReference type="Gene3D" id="3.20.20.140">
    <property type="entry name" value="Metal-dependent hydrolases"/>
    <property type="match status" value="1"/>
</dbReference>
<comment type="caution">
    <text evidence="1">The sequence shown here is derived from an EMBL/GenBank/DDBJ whole genome shotgun (WGS) entry which is preliminary data.</text>
</comment>
<gene>
    <name evidence="1" type="ORF">LCGC14_2381840</name>
</gene>
<protein>
    <submittedName>
        <fullName evidence="1">Uncharacterized protein</fullName>
    </submittedName>
</protein>
<reference evidence="1" key="1">
    <citation type="journal article" date="2015" name="Nature">
        <title>Complex archaea that bridge the gap between prokaryotes and eukaryotes.</title>
        <authorList>
            <person name="Spang A."/>
            <person name="Saw J.H."/>
            <person name="Jorgensen S.L."/>
            <person name="Zaremba-Niedzwiedzka K."/>
            <person name="Martijn J."/>
            <person name="Lind A.E."/>
            <person name="van Eijk R."/>
            <person name="Schleper C."/>
            <person name="Guy L."/>
            <person name="Ettema T.J."/>
        </authorList>
    </citation>
    <scope>NUCLEOTIDE SEQUENCE</scope>
</reference>
<sequence length="101" mass="10625">MIDAATSLGLYEIGAVAVTVDVSERGPFNSFIKVSKAINPHSVHIPITRVNGITSTLAIPGGELICGQCALINLNGRTVEEMIVKDPVGVHINFPKSEPSS</sequence>
<name>A0A0F9CMX6_9ZZZZ</name>
<accession>A0A0F9CMX6</accession>
<proteinExistence type="predicted"/>
<evidence type="ECO:0000313" key="1">
    <source>
        <dbReference type="EMBL" id="KKL27767.1"/>
    </source>
</evidence>
<dbReference type="EMBL" id="LAZR01035343">
    <property type="protein sequence ID" value="KKL27767.1"/>
    <property type="molecule type" value="Genomic_DNA"/>
</dbReference>